<dbReference type="Proteomes" id="UP000003786">
    <property type="component" value="Chromosome 1"/>
</dbReference>
<dbReference type="KEGG" id="tot:TOT_010000165"/>
<keyword evidence="2" id="KW-1185">Reference proteome</keyword>
<evidence type="ECO:0000313" key="2">
    <source>
        <dbReference type="Proteomes" id="UP000003786"/>
    </source>
</evidence>
<protein>
    <submittedName>
        <fullName evidence="1">Uncharacterized protein</fullName>
    </submittedName>
</protein>
<accession>J7MBZ8</accession>
<name>J7MBZ8_THEOR</name>
<dbReference type="AlphaFoldDB" id="J7MBZ8"/>
<evidence type="ECO:0000313" key="1">
    <source>
        <dbReference type="EMBL" id="BAM38697.1"/>
    </source>
</evidence>
<reference evidence="1 2" key="1">
    <citation type="journal article" date="2012" name="MBio">
        <title>Comparative genome analysis of three eukaryotic parasites with differing abilities to transform leukocytes reveals key mediators of Theileria-induced leukocyte transformation.</title>
        <authorList>
            <person name="Hayashida K."/>
            <person name="Hara Y."/>
            <person name="Abe T."/>
            <person name="Yamasaki C."/>
            <person name="Toyoda A."/>
            <person name="Kosuge T."/>
            <person name="Suzuki Y."/>
            <person name="Sato Y."/>
            <person name="Kawashima S."/>
            <person name="Katayama T."/>
            <person name="Wakaguri H."/>
            <person name="Inoue N."/>
            <person name="Homma K."/>
            <person name="Tada-Umezaki M."/>
            <person name="Yagi Y."/>
            <person name="Fujii Y."/>
            <person name="Habara T."/>
            <person name="Kanehisa M."/>
            <person name="Watanabe H."/>
            <person name="Ito K."/>
            <person name="Gojobori T."/>
            <person name="Sugawara H."/>
            <person name="Imanishi T."/>
            <person name="Weir W."/>
            <person name="Gardner M."/>
            <person name="Pain A."/>
            <person name="Shiels B."/>
            <person name="Hattori M."/>
            <person name="Nene V."/>
            <person name="Sugimoto C."/>
        </authorList>
    </citation>
    <scope>NUCLEOTIDE SEQUENCE [LARGE SCALE GENOMIC DNA]</scope>
    <source>
        <strain evidence="1 2">Shintoku</strain>
    </source>
</reference>
<gene>
    <name evidence="1" type="ORF">TOT_010000165</name>
</gene>
<proteinExistence type="predicted"/>
<organism evidence="1 2">
    <name type="scientific">Theileria orientalis strain Shintoku</name>
    <dbReference type="NCBI Taxonomy" id="869250"/>
    <lineage>
        <taxon>Eukaryota</taxon>
        <taxon>Sar</taxon>
        <taxon>Alveolata</taxon>
        <taxon>Apicomplexa</taxon>
        <taxon>Aconoidasida</taxon>
        <taxon>Piroplasmida</taxon>
        <taxon>Theileriidae</taxon>
        <taxon>Theileria</taxon>
    </lineage>
</organism>
<dbReference type="VEuPathDB" id="PiroplasmaDB:TOT_010000165"/>
<dbReference type="EMBL" id="AP011946">
    <property type="protein sequence ID" value="BAM38697.1"/>
    <property type="molecule type" value="Genomic_DNA"/>
</dbReference>
<dbReference type="RefSeq" id="XP_009688998.1">
    <property type="nucleotide sequence ID" value="XM_009690703.1"/>
</dbReference>
<dbReference type="GeneID" id="20713120"/>
<sequence length="84" mass="9476">MYTVRSTVSFMHTNHVFGSINCWSSVGLESTWHLTLAKVLGEVKLGGDIKREIIDKLNIAYEIVWIASLMCTLLPSPWQASRHS</sequence>